<protein>
    <submittedName>
        <fullName evidence="2">Uncharacterized protein</fullName>
    </submittedName>
</protein>
<dbReference type="STRING" id="1802610.A2W32_02415"/>
<gene>
    <name evidence="2" type="ORF">A2W32_02415</name>
</gene>
<comment type="caution">
    <text evidence="2">The sequence shown here is derived from an EMBL/GenBank/DDBJ whole genome shotgun (WGS) entry which is preliminary data.</text>
</comment>
<dbReference type="EMBL" id="MEUT01000030">
    <property type="protein sequence ID" value="OGC51071.1"/>
    <property type="molecule type" value="Genomic_DNA"/>
</dbReference>
<sequence length="253" mass="28217">MLLNTTILPLIIINIDIHPKTDILTIMQNGLPFLTKKAIDAALSSKWKEAVSLNLQILEKDPSSTDAKIRLGRAYIQTGEFNRAKKIFKEVLEDDPINPVALKNYSLASQKKSEKNHITLADPKSLLKEPGTTAETTIEITAKRVTASDFSPGEPLILKIEKRTVNVIKMKRDERIVLGILNRDFVIKLNGAKQKGAEASANFINGTGKNIKILIKCSLPIFKSERQDVRPYIKKGSIDEPELEMTETAEETI</sequence>
<accession>A0A1F4V1K1</accession>
<dbReference type="InterPro" id="IPR011990">
    <property type="entry name" value="TPR-like_helical_dom_sf"/>
</dbReference>
<evidence type="ECO:0000313" key="2">
    <source>
        <dbReference type="EMBL" id="OGC51071.1"/>
    </source>
</evidence>
<dbReference type="Proteomes" id="UP000177371">
    <property type="component" value="Unassembled WGS sequence"/>
</dbReference>
<dbReference type="AlphaFoldDB" id="A0A1F4V1K1"/>
<dbReference type="SUPFAM" id="SSF48452">
    <property type="entry name" value="TPR-like"/>
    <property type="match status" value="1"/>
</dbReference>
<dbReference type="InterPro" id="IPR019734">
    <property type="entry name" value="TPR_rpt"/>
</dbReference>
<keyword evidence="1" id="KW-0802">TPR repeat</keyword>
<dbReference type="Gene3D" id="1.25.40.10">
    <property type="entry name" value="Tetratricopeptide repeat domain"/>
    <property type="match status" value="1"/>
</dbReference>
<name>A0A1F4V1K1_UNCKA</name>
<evidence type="ECO:0000256" key="1">
    <source>
        <dbReference type="PROSITE-ProRule" id="PRU00339"/>
    </source>
</evidence>
<evidence type="ECO:0000313" key="3">
    <source>
        <dbReference type="Proteomes" id="UP000177371"/>
    </source>
</evidence>
<dbReference type="PROSITE" id="PS50293">
    <property type="entry name" value="TPR_REGION"/>
    <property type="match status" value="1"/>
</dbReference>
<dbReference type="PROSITE" id="PS50005">
    <property type="entry name" value="TPR"/>
    <property type="match status" value="1"/>
</dbReference>
<dbReference type="Pfam" id="PF14559">
    <property type="entry name" value="TPR_19"/>
    <property type="match status" value="1"/>
</dbReference>
<reference evidence="2 3" key="1">
    <citation type="journal article" date="2016" name="Nat. Commun.">
        <title>Thousands of microbial genomes shed light on interconnected biogeochemical processes in an aquifer system.</title>
        <authorList>
            <person name="Anantharaman K."/>
            <person name="Brown C.T."/>
            <person name="Hug L.A."/>
            <person name="Sharon I."/>
            <person name="Castelle C.J."/>
            <person name="Probst A.J."/>
            <person name="Thomas B.C."/>
            <person name="Singh A."/>
            <person name="Wilkins M.J."/>
            <person name="Karaoz U."/>
            <person name="Brodie E.L."/>
            <person name="Williams K.H."/>
            <person name="Hubbard S.S."/>
            <person name="Banfield J.F."/>
        </authorList>
    </citation>
    <scope>NUCLEOTIDE SEQUENCE [LARGE SCALE GENOMIC DNA]</scope>
</reference>
<proteinExistence type="predicted"/>
<organism evidence="2 3">
    <name type="scientific">candidate division WWE3 bacterium RBG_16_37_10</name>
    <dbReference type="NCBI Taxonomy" id="1802610"/>
    <lineage>
        <taxon>Bacteria</taxon>
        <taxon>Katanobacteria</taxon>
    </lineage>
</organism>
<feature type="repeat" description="TPR" evidence="1">
    <location>
        <begin position="65"/>
        <end position="98"/>
    </location>
</feature>